<accession>A0A0J8JQC9</accession>
<dbReference type="Proteomes" id="UP000037600">
    <property type="component" value="Unassembled WGS sequence"/>
</dbReference>
<comment type="caution">
    <text evidence="1">The sequence shown here is derived from an EMBL/GenBank/DDBJ whole genome shotgun (WGS) entry which is preliminary data.</text>
</comment>
<gene>
    <name evidence="1" type="ORF">XM47_02275</name>
</gene>
<proteinExistence type="predicted"/>
<dbReference type="AlphaFoldDB" id="A0A0J8JQC9"/>
<dbReference type="EMBL" id="LAZL01000002">
    <property type="protein sequence ID" value="KMT66946.1"/>
    <property type="molecule type" value="Genomic_DNA"/>
</dbReference>
<keyword evidence="2" id="KW-1185">Reference proteome</keyword>
<reference evidence="1 2" key="1">
    <citation type="submission" date="2015-04" db="EMBL/GenBank/DDBJ databases">
        <title>Draft Genome Sequence of the Novel Agar-Digesting Marine Bacterium Q1.</title>
        <authorList>
            <person name="Li Y."/>
            <person name="Li D."/>
            <person name="Chen G."/>
            <person name="Du Z."/>
        </authorList>
    </citation>
    <scope>NUCLEOTIDE SEQUENCE [LARGE SCALE GENOMIC DNA]</scope>
    <source>
        <strain evidence="1 2">Q1</strain>
    </source>
</reference>
<organism evidence="1 2">
    <name type="scientific">Catenovulum maritimum</name>
    <dbReference type="NCBI Taxonomy" id="1513271"/>
    <lineage>
        <taxon>Bacteria</taxon>
        <taxon>Pseudomonadati</taxon>
        <taxon>Pseudomonadota</taxon>
        <taxon>Gammaproteobacteria</taxon>
        <taxon>Alteromonadales</taxon>
        <taxon>Alteromonadaceae</taxon>
        <taxon>Catenovulum</taxon>
    </lineage>
</organism>
<sequence length="197" mass="21589">MNIFKVGDSQKAICESCQSVENVTFQLRNVPFNDGSGIATNILAGVCNKCNEVILIPQQSAPLINKQLRATRKPIESKVPAHFVDMLNNACAELGAQPDFSNALIKYYVHMLSHEAMPTDELKTYLKSNLAAGKSDKRISLKSSILRDELATLRSKTHIKSTSSVIKAIVLKIHDDIQVHPQPNLINQLKGVVAAVS</sequence>
<protein>
    <submittedName>
        <fullName evidence="1">Uncharacterized protein</fullName>
    </submittedName>
</protein>
<dbReference type="RefSeq" id="WP_048688951.1">
    <property type="nucleotide sequence ID" value="NZ_KQ130482.1"/>
</dbReference>
<evidence type="ECO:0000313" key="1">
    <source>
        <dbReference type="EMBL" id="KMT66946.1"/>
    </source>
</evidence>
<evidence type="ECO:0000313" key="2">
    <source>
        <dbReference type="Proteomes" id="UP000037600"/>
    </source>
</evidence>
<dbReference type="STRING" id="1513271.XM47_02275"/>
<name>A0A0J8JQC9_9ALTE</name>